<keyword evidence="2 4" id="KW-0067">ATP-binding</keyword>
<feature type="non-terminal residue" evidence="9">
    <location>
        <position position="474"/>
    </location>
</feature>
<keyword evidence="8" id="KW-1185">Reference proteome</keyword>
<dbReference type="GO" id="GO:0007169">
    <property type="term" value="P:cell surface receptor protein tyrosine kinase signaling pathway"/>
    <property type="evidence" value="ECO:0007669"/>
    <property type="project" value="TreeGrafter"/>
</dbReference>
<dbReference type="AlphaFoldDB" id="A0A6P4ZZW3"/>
<keyword evidence="5" id="KW-0472">Membrane</keyword>
<dbReference type="GO" id="GO:0004714">
    <property type="term" value="F:transmembrane receptor protein tyrosine kinase activity"/>
    <property type="evidence" value="ECO:0007669"/>
    <property type="project" value="TreeGrafter"/>
</dbReference>
<dbReference type="Pfam" id="PF00041">
    <property type="entry name" value="fn3"/>
    <property type="match status" value="1"/>
</dbReference>
<dbReference type="Pfam" id="PF07714">
    <property type="entry name" value="PK_Tyr_Ser-Thr"/>
    <property type="match status" value="1"/>
</dbReference>
<keyword evidence="3" id="KW-0325">Glycoprotein</keyword>
<dbReference type="InterPro" id="IPR001245">
    <property type="entry name" value="Ser-Thr/Tyr_kinase_cat_dom"/>
</dbReference>
<dbReference type="Gene3D" id="2.60.40.10">
    <property type="entry name" value="Immunoglobulins"/>
    <property type="match status" value="2"/>
</dbReference>
<keyword evidence="5" id="KW-0812">Transmembrane</keyword>
<sequence length="474" mass="52838">MLQADMAALRGAVVVIVIATSAGNWLPPAFSHDFITFNWDATGFVLNETRNESFVKYVVQLYKTKNDSCDNVIQPPMVQEIPVYYLQHHTFTRLNLSHLYCSNCTIVSTLRNVSCGKYNAIPIVKTTERPLSFNSKTVTNTSITVTWPSFSEQNRNQKKRVFYYYQLDIAPLEPNTNGPLVIFNETEVEGTLTGLIPGKEYQIQLKATGDANPKVEPHHFTYTFITTDIIATDPSPVEEVSVIHTSSTSVRLKLIPPKEGFVDLFQIQATSTHHSSPLVDVPLPEGNPASVKANLFNLQPETTYTISAMTVAKGNRGKAKEVICTTEPVPIDTKLVGWTTGVIMVVVIAAAFCTVRIVKRLKYRLNPAQLFKEVLEDIIGSEKMEPWLKKRKNLFLEELIGEGEFGHVRKGVLREEGQQAVIVAAKTLRVDRANEITYRDFAKEASLLIEVNDDGGHVNIVSLIGLVVDGKMKK</sequence>
<feature type="transmembrane region" description="Helical" evidence="5">
    <location>
        <begin position="335"/>
        <end position="358"/>
    </location>
</feature>
<keyword evidence="4" id="KW-0547">Nucleotide-binding</keyword>
<dbReference type="SUPFAM" id="SSF49265">
    <property type="entry name" value="Fibronectin type III"/>
    <property type="match status" value="2"/>
</dbReference>
<feature type="domain" description="Fibronectin type-III" evidence="7">
    <location>
        <begin position="129"/>
        <end position="229"/>
    </location>
</feature>
<proteinExistence type="predicted"/>
<organism evidence="8 9">
    <name type="scientific">Branchiostoma belcheri</name>
    <name type="common">Amphioxus</name>
    <dbReference type="NCBI Taxonomy" id="7741"/>
    <lineage>
        <taxon>Eukaryota</taxon>
        <taxon>Metazoa</taxon>
        <taxon>Chordata</taxon>
        <taxon>Cephalochordata</taxon>
        <taxon>Leptocardii</taxon>
        <taxon>Amphioxiformes</taxon>
        <taxon>Branchiostomatidae</taxon>
        <taxon>Branchiostoma</taxon>
    </lineage>
</organism>
<dbReference type="GeneID" id="109481441"/>
<evidence type="ECO:0000256" key="3">
    <source>
        <dbReference type="ARBA" id="ARBA00023180"/>
    </source>
</evidence>
<dbReference type="InterPro" id="IPR013783">
    <property type="entry name" value="Ig-like_fold"/>
</dbReference>
<dbReference type="GO" id="GO:0005524">
    <property type="term" value="F:ATP binding"/>
    <property type="evidence" value="ECO:0007669"/>
    <property type="project" value="UniProtKB-UniRule"/>
</dbReference>
<dbReference type="GO" id="GO:0043235">
    <property type="term" value="C:receptor complex"/>
    <property type="evidence" value="ECO:0007669"/>
    <property type="project" value="TreeGrafter"/>
</dbReference>
<accession>A0A6P4ZZW3</accession>
<evidence type="ECO:0000313" key="8">
    <source>
        <dbReference type="Proteomes" id="UP000515135"/>
    </source>
</evidence>
<dbReference type="PANTHER" id="PTHR24416:SF617">
    <property type="entry name" value="RET ONCOGENE, ISOFORM A"/>
    <property type="match status" value="1"/>
</dbReference>
<dbReference type="InterPro" id="IPR036116">
    <property type="entry name" value="FN3_sf"/>
</dbReference>
<dbReference type="InterPro" id="IPR000719">
    <property type="entry name" value="Prot_kinase_dom"/>
</dbReference>
<dbReference type="RefSeq" id="XP_019639584.1">
    <property type="nucleotide sequence ID" value="XM_019784025.1"/>
</dbReference>
<dbReference type="PROSITE" id="PS50011">
    <property type="entry name" value="PROTEIN_KINASE_DOM"/>
    <property type="match status" value="1"/>
</dbReference>
<keyword evidence="5" id="KW-1133">Transmembrane helix</keyword>
<dbReference type="KEGG" id="bbel:109481441"/>
<dbReference type="InterPro" id="IPR003961">
    <property type="entry name" value="FN3_dom"/>
</dbReference>
<evidence type="ECO:0000313" key="9">
    <source>
        <dbReference type="RefSeq" id="XP_019639584.1"/>
    </source>
</evidence>
<name>A0A6P4ZZW3_BRABE</name>
<protein>
    <submittedName>
        <fullName evidence="9">Angiopoietin-1 receptor-like</fullName>
    </submittedName>
</protein>
<dbReference type="InterPro" id="IPR011009">
    <property type="entry name" value="Kinase-like_dom_sf"/>
</dbReference>
<feature type="domain" description="Fibronectin type-III" evidence="7">
    <location>
        <begin position="236"/>
        <end position="330"/>
    </location>
</feature>
<dbReference type="SUPFAM" id="SSF56112">
    <property type="entry name" value="Protein kinase-like (PK-like)"/>
    <property type="match status" value="1"/>
</dbReference>
<evidence type="ECO:0000259" key="6">
    <source>
        <dbReference type="PROSITE" id="PS50011"/>
    </source>
</evidence>
<dbReference type="InterPro" id="IPR050122">
    <property type="entry name" value="RTK"/>
</dbReference>
<dbReference type="SMART" id="SM00060">
    <property type="entry name" value="FN3"/>
    <property type="match status" value="2"/>
</dbReference>
<evidence type="ECO:0000256" key="4">
    <source>
        <dbReference type="PROSITE-ProRule" id="PRU10141"/>
    </source>
</evidence>
<dbReference type="PROSITE" id="PS50853">
    <property type="entry name" value="FN3"/>
    <property type="match status" value="2"/>
</dbReference>
<dbReference type="CDD" id="cd00063">
    <property type="entry name" value="FN3"/>
    <property type="match status" value="2"/>
</dbReference>
<evidence type="ECO:0000259" key="7">
    <source>
        <dbReference type="PROSITE" id="PS50853"/>
    </source>
</evidence>
<feature type="binding site" evidence="4">
    <location>
        <position position="426"/>
    </location>
    <ligand>
        <name>ATP</name>
        <dbReference type="ChEBI" id="CHEBI:30616"/>
    </ligand>
</feature>
<dbReference type="PROSITE" id="PS00107">
    <property type="entry name" value="PROTEIN_KINASE_ATP"/>
    <property type="match status" value="1"/>
</dbReference>
<reference evidence="9" key="1">
    <citation type="submission" date="2025-08" db="UniProtKB">
        <authorList>
            <consortium name="RefSeq"/>
        </authorList>
    </citation>
    <scope>IDENTIFICATION</scope>
    <source>
        <tissue evidence="9">Gonad</tissue>
    </source>
</reference>
<comment type="subcellular location">
    <subcellularLocation>
        <location evidence="1">Membrane</location>
        <topology evidence="1">Single-pass type I membrane protein</topology>
    </subcellularLocation>
</comment>
<dbReference type="InterPro" id="IPR017441">
    <property type="entry name" value="Protein_kinase_ATP_BS"/>
</dbReference>
<dbReference type="GO" id="GO:0005886">
    <property type="term" value="C:plasma membrane"/>
    <property type="evidence" value="ECO:0007669"/>
    <property type="project" value="TreeGrafter"/>
</dbReference>
<evidence type="ECO:0000256" key="1">
    <source>
        <dbReference type="ARBA" id="ARBA00004479"/>
    </source>
</evidence>
<gene>
    <name evidence="9" type="primary">LOC109481441</name>
</gene>
<evidence type="ECO:0000256" key="2">
    <source>
        <dbReference type="ARBA" id="ARBA00022840"/>
    </source>
</evidence>
<evidence type="ECO:0000256" key="5">
    <source>
        <dbReference type="SAM" id="Phobius"/>
    </source>
</evidence>
<feature type="domain" description="Protein kinase" evidence="6">
    <location>
        <begin position="394"/>
        <end position="474"/>
    </location>
</feature>
<dbReference type="OrthoDB" id="3256376at2759"/>
<dbReference type="Proteomes" id="UP000515135">
    <property type="component" value="Unplaced"/>
</dbReference>
<dbReference type="Gene3D" id="3.30.200.20">
    <property type="entry name" value="Phosphorylase Kinase, domain 1"/>
    <property type="match status" value="1"/>
</dbReference>
<dbReference type="PANTHER" id="PTHR24416">
    <property type="entry name" value="TYROSINE-PROTEIN KINASE RECEPTOR"/>
    <property type="match status" value="1"/>
</dbReference>
<feature type="transmembrane region" description="Helical" evidence="5">
    <location>
        <begin position="7"/>
        <end position="26"/>
    </location>
</feature>